<evidence type="ECO:0000256" key="8">
    <source>
        <dbReference type="ARBA" id="ARBA00023204"/>
    </source>
</evidence>
<dbReference type="PROSITE" id="PS00130">
    <property type="entry name" value="U_DNA_GLYCOSYLASE"/>
    <property type="match status" value="1"/>
</dbReference>
<evidence type="ECO:0000256" key="7">
    <source>
        <dbReference type="ARBA" id="ARBA00022801"/>
    </source>
</evidence>
<evidence type="ECO:0000256" key="4">
    <source>
        <dbReference type="ARBA" id="ARBA00012030"/>
    </source>
</evidence>
<name>A0A520MSK8_9GAMM</name>
<evidence type="ECO:0000313" key="14">
    <source>
        <dbReference type="Proteomes" id="UP000316449"/>
    </source>
</evidence>
<dbReference type="Proteomes" id="UP000316449">
    <property type="component" value="Unassembled WGS sequence"/>
</dbReference>
<dbReference type="InterPro" id="IPR005122">
    <property type="entry name" value="Uracil-DNA_glycosylase-like"/>
</dbReference>
<evidence type="ECO:0000256" key="5">
    <source>
        <dbReference type="ARBA" id="ARBA00018429"/>
    </source>
</evidence>
<dbReference type="NCBIfam" id="NF003592">
    <property type="entry name" value="PRK05254.1-5"/>
    <property type="match status" value="1"/>
</dbReference>
<comment type="similarity">
    <text evidence="3 9 11">Belongs to the uracil-DNA glycosylase (UDG) superfamily. UNG family.</text>
</comment>
<evidence type="ECO:0000256" key="6">
    <source>
        <dbReference type="ARBA" id="ARBA00022763"/>
    </source>
</evidence>
<dbReference type="GO" id="GO:0097510">
    <property type="term" value="P:base-excision repair, AP site formation via deaminated base removal"/>
    <property type="evidence" value="ECO:0007669"/>
    <property type="project" value="TreeGrafter"/>
</dbReference>
<dbReference type="EMBL" id="SHBK01000014">
    <property type="protein sequence ID" value="RZO24198.1"/>
    <property type="molecule type" value="Genomic_DNA"/>
</dbReference>
<keyword evidence="7 9" id="KW-0378">Hydrolase</keyword>
<comment type="caution">
    <text evidence="13">The sequence shown here is derived from an EMBL/GenBank/DDBJ whole genome shotgun (WGS) entry which is preliminary data.</text>
</comment>
<evidence type="ECO:0000256" key="9">
    <source>
        <dbReference type="HAMAP-Rule" id="MF_00148"/>
    </source>
</evidence>
<evidence type="ECO:0000256" key="10">
    <source>
        <dbReference type="PROSITE-ProRule" id="PRU10072"/>
    </source>
</evidence>
<accession>A0A520MSK8</accession>
<evidence type="ECO:0000313" key="13">
    <source>
        <dbReference type="EMBL" id="RZO24198.1"/>
    </source>
</evidence>
<keyword evidence="9" id="KW-0963">Cytoplasm</keyword>
<dbReference type="CDD" id="cd10027">
    <property type="entry name" value="UDG-F1-like"/>
    <property type="match status" value="1"/>
</dbReference>
<dbReference type="AlphaFoldDB" id="A0A520MSK8"/>
<dbReference type="NCBIfam" id="NF003588">
    <property type="entry name" value="PRK05254.1-1"/>
    <property type="match status" value="1"/>
</dbReference>
<dbReference type="Pfam" id="PF03167">
    <property type="entry name" value="UDG"/>
    <property type="match status" value="1"/>
</dbReference>
<evidence type="ECO:0000259" key="12">
    <source>
        <dbReference type="SMART" id="SM00986"/>
    </source>
</evidence>
<sequence length="224" mass="25460">MNIFNFPDTWLEPLGKGFCHDFLDEMESKFLKLQAQDISIFPPNSSIFRALELVNFFEAKVLILGQDPYHGLGQANGLSFSVNKEINIPPSLKNIFLELKNDLNIPISGHGDLTLWAEQKILLLNSVLTVEQGVPNSHQEIGWEKLTNNIISQLSKRGNMIFVLWGKSAQKKFNLIDKKQNNILIAPHPSPLSAYRGFFGCKHFSRINQILRENGSSEIDWKLK</sequence>
<dbReference type="HAMAP" id="MF_00148">
    <property type="entry name" value="UDG"/>
    <property type="match status" value="1"/>
</dbReference>
<organism evidence="13 14">
    <name type="scientific">SAR86 cluster bacterium</name>
    <dbReference type="NCBI Taxonomy" id="2030880"/>
    <lineage>
        <taxon>Bacteria</taxon>
        <taxon>Pseudomonadati</taxon>
        <taxon>Pseudomonadota</taxon>
        <taxon>Gammaproteobacteria</taxon>
        <taxon>SAR86 cluster</taxon>
    </lineage>
</organism>
<feature type="active site" description="Proton acceptor" evidence="9 10">
    <location>
        <position position="67"/>
    </location>
</feature>
<dbReference type="InterPro" id="IPR018085">
    <property type="entry name" value="Ura-DNA_Glyclase_AS"/>
</dbReference>
<evidence type="ECO:0000256" key="3">
    <source>
        <dbReference type="ARBA" id="ARBA00008184"/>
    </source>
</evidence>
<protein>
    <recommendedName>
        <fullName evidence="5 9">Uracil-DNA glycosylase</fullName>
        <shortName evidence="9">UDG</shortName>
        <ecNumber evidence="4 9">3.2.2.27</ecNumber>
    </recommendedName>
</protein>
<dbReference type="InterPro" id="IPR002043">
    <property type="entry name" value="UDG_fam1"/>
</dbReference>
<dbReference type="SMART" id="SM00986">
    <property type="entry name" value="UDG"/>
    <property type="match status" value="1"/>
</dbReference>
<comment type="catalytic activity">
    <reaction evidence="1 9 11">
        <text>Hydrolyzes single-stranded DNA or mismatched double-stranded DNA and polynucleotides, releasing free uracil.</text>
        <dbReference type="EC" id="3.2.2.27"/>
    </reaction>
</comment>
<gene>
    <name evidence="9" type="primary">ung</name>
    <name evidence="13" type="ORF">EVA98_01730</name>
</gene>
<dbReference type="Gene3D" id="3.40.470.10">
    <property type="entry name" value="Uracil-DNA glycosylase-like domain"/>
    <property type="match status" value="1"/>
</dbReference>
<dbReference type="NCBIfam" id="NF003589">
    <property type="entry name" value="PRK05254.1-2"/>
    <property type="match status" value="1"/>
</dbReference>
<dbReference type="GO" id="GO:0005737">
    <property type="term" value="C:cytoplasm"/>
    <property type="evidence" value="ECO:0007669"/>
    <property type="project" value="UniProtKB-SubCell"/>
</dbReference>
<keyword evidence="6 9" id="KW-0227">DNA damage</keyword>
<keyword evidence="8 9" id="KW-0234">DNA repair</keyword>
<feature type="domain" description="Uracil-DNA glycosylase-like" evidence="12">
    <location>
        <begin position="52"/>
        <end position="211"/>
    </location>
</feature>
<dbReference type="SMART" id="SM00987">
    <property type="entry name" value="UreE_C"/>
    <property type="match status" value="1"/>
</dbReference>
<dbReference type="NCBIfam" id="TIGR00628">
    <property type="entry name" value="ung"/>
    <property type="match status" value="1"/>
</dbReference>
<reference evidence="13 14" key="1">
    <citation type="submission" date="2019-02" db="EMBL/GenBank/DDBJ databases">
        <title>Prokaryotic population dynamics and viral predation in marine succession experiment using metagenomics: the confinement effect.</title>
        <authorList>
            <person name="Haro-Moreno J.M."/>
            <person name="Rodriguez-Valera F."/>
            <person name="Lopez-Perez M."/>
        </authorList>
    </citation>
    <scope>NUCLEOTIDE SEQUENCE [LARGE SCALE GENOMIC DNA]</scope>
    <source>
        <strain evidence="13">MED-G165</strain>
    </source>
</reference>
<dbReference type="InterPro" id="IPR036895">
    <property type="entry name" value="Uracil-DNA_glycosylase-like_sf"/>
</dbReference>
<proteinExistence type="inferred from homology"/>
<comment type="subcellular location">
    <subcellularLocation>
        <location evidence="9">Cytoplasm</location>
    </subcellularLocation>
</comment>
<evidence type="ECO:0000256" key="11">
    <source>
        <dbReference type="RuleBase" id="RU003780"/>
    </source>
</evidence>
<dbReference type="EC" id="3.2.2.27" evidence="4 9"/>
<evidence type="ECO:0000256" key="1">
    <source>
        <dbReference type="ARBA" id="ARBA00001400"/>
    </source>
</evidence>
<evidence type="ECO:0000256" key="2">
    <source>
        <dbReference type="ARBA" id="ARBA00002631"/>
    </source>
</evidence>
<dbReference type="SUPFAM" id="SSF52141">
    <property type="entry name" value="Uracil-DNA glycosylase-like"/>
    <property type="match status" value="1"/>
</dbReference>
<keyword evidence="13" id="KW-0326">Glycosidase</keyword>
<comment type="function">
    <text evidence="2 9 11">Excises uracil residues from the DNA which can arise as a result of misincorporation of dUMP residues by DNA polymerase or due to deamination of cytosine.</text>
</comment>
<dbReference type="PANTHER" id="PTHR11264:SF0">
    <property type="entry name" value="URACIL-DNA GLYCOSYLASE"/>
    <property type="match status" value="1"/>
</dbReference>
<dbReference type="GO" id="GO:0004844">
    <property type="term" value="F:uracil DNA N-glycosylase activity"/>
    <property type="evidence" value="ECO:0007669"/>
    <property type="project" value="UniProtKB-UniRule"/>
</dbReference>
<dbReference type="PANTHER" id="PTHR11264">
    <property type="entry name" value="URACIL-DNA GLYCOSYLASE"/>
    <property type="match status" value="1"/>
</dbReference>